<dbReference type="AlphaFoldDB" id="A0A8B6MBJ9"/>
<dbReference type="Pfam" id="PF01182">
    <property type="entry name" value="Glucosamine_iso"/>
    <property type="match status" value="1"/>
</dbReference>
<comment type="caution">
    <text evidence="9">The sequence shown here is derived from an EMBL/GenBank/DDBJ whole genome shotgun (WGS) entry which is preliminary data.</text>
</comment>
<dbReference type="InterPro" id="IPR039104">
    <property type="entry name" value="6PGL"/>
</dbReference>
<dbReference type="InterPro" id="IPR006148">
    <property type="entry name" value="Glc/Gal-6P_isomerase"/>
</dbReference>
<evidence type="ECO:0000259" key="8">
    <source>
        <dbReference type="Pfam" id="PF01182"/>
    </source>
</evidence>
<dbReference type="GO" id="GO:0017057">
    <property type="term" value="F:6-phosphogluconolactonase activity"/>
    <property type="evidence" value="ECO:0007669"/>
    <property type="project" value="UniProtKB-UniRule"/>
</dbReference>
<name>A0A8B6MBJ9_METTU</name>
<dbReference type="EC" id="3.1.1.31" evidence="5 7"/>
<evidence type="ECO:0000256" key="7">
    <source>
        <dbReference type="RuleBase" id="RU365095"/>
    </source>
</evidence>
<evidence type="ECO:0000256" key="5">
    <source>
        <dbReference type="ARBA" id="ARBA00013198"/>
    </source>
</evidence>
<keyword evidence="10" id="KW-1185">Reference proteome</keyword>
<dbReference type="GO" id="GO:0005975">
    <property type="term" value="P:carbohydrate metabolic process"/>
    <property type="evidence" value="ECO:0007669"/>
    <property type="project" value="UniProtKB-UniRule"/>
</dbReference>
<comment type="function">
    <text evidence="2 7">Hydrolysis of 6-phosphogluconolactone to 6-phosphogluconate.</text>
</comment>
<dbReference type="EMBL" id="CABFMQ020000131">
    <property type="protein sequence ID" value="VTZ52294.1"/>
    <property type="molecule type" value="Genomic_DNA"/>
</dbReference>
<dbReference type="PANTHER" id="PTHR11054">
    <property type="entry name" value="6-PHOSPHOGLUCONOLACTONASE"/>
    <property type="match status" value="1"/>
</dbReference>
<comment type="catalytic activity">
    <reaction evidence="1 7">
        <text>6-phospho-D-glucono-1,5-lactone + H2O = 6-phospho-D-gluconate + H(+)</text>
        <dbReference type="Rhea" id="RHEA:12556"/>
        <dbReference type="ChEBI" id="CHEBI:15377"/>
        <dbReference type="ChEBI" id="CHEBI:15378"/>
        <dbReference type="ChEBI" id="CHEBI:57955"/>
        <dbReference type="ChEBI" id="CHEBI:58759"/>
        <dbReference type="EC" id="3.1.1.31"/>
    </reaction>
</comment>
<dbReference type="CDD" id="cd01400">
    <property type="entry name" value="6PGL"/>
    <property type="match status" value="1"/>
</dbReference>
<dbReference type="PANTHER" id="PTHR11054:SF0">
    <property type="entry name" value="6-PHOSPHOGLUCONOLACTONASE"/>
    <property type="match status" value="1"/>
</dbReference>
<dbReference type="NCBIfam" id="TIGR01198">
    <property type="entry name" value="pgl"/>
    <property type="match status" value="1"/>
</dbReference>
<organism evidence="9 10">
    <name type="scientific">Methylocella tundrae</name>
    <dbReference type="NCBI Taxonomy" id="227605"/>
    <lineage>
        <taxon>Bacteria</taxon>
        <taxon>Pseudomonadati</taxon>
        <taxon>Pseudomonadota</taxon>
        <taxon>Alphaproteobacteria</taxon>
        <taxon>Hyphomicrobiales</taxon>
        <taxon>Beijerinckiaceae</taxon>
        <taxon>Methylocella</taxon>
    </lineage>
</organism>
<dbReference type="RefSeq" id="WP_174513899.1">
    <property type="nucleotide sequence ID" value="NZ_CABFMQ020000131.1"/>
</dbReference>
<feature type="domain" description="Glucosamine/galactosamine-6-phosphate isomerase" evidence="8">
    <location>
        <begin position="12"/>
        <end position="224"/>
    </location>
</feature>
<comment type="similarity">
    <text evidence="4 7">Belongs to the glucosamine/galactosamine-6-phosphate isomerase family. 6-phosphogluconolactonase subfamily.</text>
</comment>
<sequence length="240" mass="26078">MSPDPNIDVAEDAKDLANRVAAWLVSRIASASKPFALSLSGGSTPKQVYQLLGAEPLRDEVDWRKVELFWGDERFVPFDHENSNFRMTSEALLRYVALAPAQIHRVPTDAGSPAQAAALYQRALQNFYGAKTLDPDRPLFDVTLLGLGADGHTASLFPDTPALEERDAWATFIIGATPEPRISLTYPALESSAEIAFLVSGAEKRGILARVLANDRTLPAARLATRGLIHIFADRAALSP</sequence>
<accession>A0A8B6MBJ9</accession>
<gene>
    <name evidence="7" type="primary">pgl</name>
    <name evidence="9" type="ORF">MPC4_70182</name>
</gene>
<evidence type="ECO:0000313" key="10">
    <source>
        <dbReference type="Proteomes" id="UP000485880"/>
    </source>
</evidence>
<evidence type="ECO:0000256" key="3">
    <source>
        <dbReference type="ARBA" id="ARBA00004961"/>
    </source>
</evidence>
<dbReference type="Gene3D" id="3.40.50.1360">
    <property type="match status" value="1"/>
</dbReference>
<evidence type="ECO:0000256" key="1">
    <source>
        <dbReference type="ARBA" id="ARBA00000832"/>
    </source>
</evidence>
<reference evidence="9 10" key="1">
    <citation type="submission" date="2019-05" db="EMBL/GenBank/DDBJ databases">
        <authorList>
            <person name="Farhan Ul Haque M."/>
        </authorList>
    </citation>
    <scope>NUCLEOTIDE SEQUENCE [LARGE SCALE GENOMIC DNA]</scope>
    <source>
        <strain evidence="9">2</strain>
    </source>
</reference>
<evidence type="ECO:0000256" key="4">
    <source>
        <dbReference type="ARBA" id="ARBA00010662"/>
    </source>
</evidence>
<comment type="pathway">
    <text evidence="3 7">Carbohydrate degradation; pentose phosphate pathway; D-ribulose 5-phosphate from D-glucose 6-phosphate (oxidative stage): step 2/3.</text>
</comment>
<proteinExistence type="inferred from homology"/>
<dbReference type="InterPro" id="IPR005900">
    <property type="entry name" value="6-phosphogluconolactonase_DevB"/>
</dbReference>
<dbReference type="SUPFAM" id="SSF100950">
    <property type="entry name" value="NagB/RpiA/CoA transferase-like"/>
    <property type="match status" value="1"/>
</dbReference>
<evidence type="ECO:0000256" key="6">
    <source>
        <dbReference type="ARBA" id="ARBA00020337"/>
    </source>
</evidence>
<dbReference type="Proteomes" id="UP000485880">
    <property type="component" value="Unassembled WGS sequence"/>
</dbReference>
<protein>
    <recommendedName>
        <fullName evidence="6 7">6-phosphogluconolactonase</fullName>
        <shortName evidence="7">6PGL</shortName>
        <ecNumber evidence="5 7">3.1.1.31</ecNumber>
    </recommendedName>
</protein>
<keyword evidence="7" id="KW-0378">Hydrolase</keyword>
<evidence type="ECO:0000313" key="9">
    <source>
        <dbReference type="EMBL" id="VTZ52294.1"/>
    </source>
</evidence>
<dbReference type="InterPro" id="IPR037171">
    <property type="entry name" value="NagB/RpiA_transferase-like"/>
</dbReference>
<dbReference type="UniPathway" id="UPA00115">
    <property type="reaction ID" value="UER00409"/>
</dbReference>
<dbReference type="GO" id="GO:0006098">
    <property type="term" value="P:pentose-phosphate shunt"/>
    <property type="evidence" value="ECO:0007669"/>
    <property type="project" value="UniProtKB-UniPathway"/>
</dbReference>
<evidence type="ECO:0000256" key="2">
    <source>
        <dbReference type="ARBA" id="ARBA00002681"/>
    </source>
</evidence>